<keyword evidence="2" id="KW-0723">Serine/threonine-protein kinase</keyword>
<dbReference type="InterPro" id="IPR051131">
    <property type="entry name" value="NEK_Ser/Thr_kinase_NIMA"/>
</dbReference>
<gene>
    <name evidence="10" type="ORF">EZS28_023917</name>
</gene>
<proteinExistence type="predicted"/>
<comment type="catalytic activity">
    <reaction evidence="8">
        <text>L-seryl-[protein] + ATP = O-phospho-L-seryl-[protein] + ADP + H(+)</text>
        <dbReference type="Rhea" id="RHEA:17989"/>
        <dbReference type="Rhea" id="RHEA-COMP:9863"/>
        <dbReference type="Rhea" id="RHEA-COMP:11604"/>
        <dbReference type="ChEBI" id="CHEBI:15378"/>
        <dbReference type="ChEBI" id="CHEBI:29999"/>
        <dbReference type="ChEBI" id="CHEBI:30616"/>
        <dbReference type="ChEBI" id="CHEBI:83421"/>
        <dbReference type="ChEBI" id="CHEBI:456216"/>
        <dbReference type="EC" id="2.7.11.1"/>
    </reaction>
</comment>
<dbReference type="SMART" id="SM00220">
    <property type="entry name" value="S_TKc"/>
    <property type="match status" value="1"/>
</dbReference>
<dbReference type="EC" id="2.7.11.1" evidence="1"/>
<dbReference type="PROSITE" id="PS50011">
    <property type="entry name" value="PROTEIN_KINASE_DOM"/>
    <property type="match status" value="1"/>
</dbReference>
<evidence type="ECO:0000313" key="10">
    <source>
        <dbReference type="EMBL" id="KAA6380557.1"/>
    </source>
</evidence>
<dbReference type="PROSITE" id="PS00108">
    <property type="entry name" value="PROTEIN_KINASE_ST"/>
    <property type="match status" value="1"/>
</dbReference>
<evidence type="ECO:0000313" key="11">
    <source>
        <dbReference type="Proteomes" id="UP000324800"/>
    </source>
</evidence>
<dbReference type="EMBL" id="SNRW01007826">
    <property type="protein sequence ID" value="KAA6380557.1"/>
    <property type="molecule type" value="Genomic_DNA"/>
</dbReference>
<dbReference type="Gene3D" id="2.60.120.920">
    <property type="match status" value="1"/>
</dbReference>
<name>A0A5J4VDJ8_9EUKA</name>
<dbReference type="InterPro" id="IPR008271">
    <property type="entry name" value="Ser/Thr_kinase_AS"/>
</dbReference>
<dbReference type="OrthoDB" id="2019747at2759"/>
<sequence>MASDLDLLIAELQIQNSTSQKGLSINDYANIRKLGEGGCATTYLAEDKKTGETVVLKRIAVNSEQSQQQAEREINVHSQVDFRFIVKFLANFNDDDDFYIVMEFCPAGSLTDYITKLKETEYCKEEFAWDVLSQLAITINYLHFNRIVHKDMKPDNVFLTANNEVRLGDFGIAKVLDPAKSFATTMKGTPDYVAPELLTEQRFHPAADVWGIGTTLYELLAKRRPFVGKNGEEVMQNVVNKNPPPLPANKYSQALCGVISAMLIKDRFKRIPLNMLVKVPEVNKRVKKYAQEMLPTASDRVKPYLDHLIHDIDTKPTALPPAAFAPSTSGITGGAPIDPNKVTFDVKNPLISKLFRGAPGVYLSRLVQLQSKKSYTLAIIPEIVAGAGVVQIQVKFDDLLNQNRGFRWIGVAYGGFDIPETYYPGQDGQSAGFCGSDGSLVHLTDNAIDKYIDGNESYENGDIVAAEVNMDADKDKRTLHFFVKGKQQPISFIGLPDRIKFIVQRYHQGTSVSILSLQTLPRSSATANDIPEAKVIEW</sequence>
<dbReference type="InterPro" id="IPR043136">
    <property type="entry name" value="B30.2/SPRY_sf"/>
</dbReference>
<dbReference type="SUPFAM" id="SSF56112">
    <property type="entry name" value="Protein kinase-like (PK-like)"/>
    <property type="match status" value="1"/>
</dbReference>
<protein>
    <recommendedName>
        <fullName evidence="1">non-specific serine/threonine protein kinase</fullName>
        <ecNumber evidence="1">2.7.11.1</ecNumber>
    </recommendedName>
</protein>
<feature type="domain" description="Protein kinase" evidence="9">
    <location>
        <begin position="28"/>
        <end position="282"/>
    </location>
</feature>
<evidence type="ECO:0000256" key="2">
    <source>
        <dbReference type="ARBA" id="ARBA00022527"/>
    </source>
</evidence>
<accession>A0A5J4VDJ8</accession>
<dbReference type="PANTHER" id="PTHR44899">
    <property type="entry name" value="CAMK FAMILY PROTEIN KINASE"/>
    <property type="match status" value="1"/>
</dbReference>
<dbReference type="PANTHER" id="PTHR44899:SF3">
    <property type="entry name" value="SERINE_THREONINE-PROTEIN KINASE NEK1"/>
    <property type="match status" value="1"/>
</dbReference>
<dbReference type="Pfam" id="PF00069">
    <property type="entry name" value="Pkinase"/>
    <property type="match status" value="1"/>
</dbReference>
<reference evidence="10 11" key="1">
    <citation type="submission" date="2019-03" db="EMBL/GenBank/DDBJ databases">
        <title>Single cell metagenomics reveals metabolic interactions within the superorganism composed of flagellate Streblomastix strix and complex community of Bacteroidetes bacteria on its surface.</title>
        <authorList>
            <person name="Treitli S.C."/>
            <person name="Kolisko M."/>
            <person name="Husnik F."/>
            <person name="Keeling P."/>
            <person name="Hampl V."/>
        </authorList>
    </citation>
    <scope>NUCLEOTIDE SEQUENCE [LARGE SCALE GENOMIC DNA]</scope>
    <source>
        <strain evidence="10">ST1C</strain>
    </source>
</reference>
<dbReference type="GO" id="GO:0005524">
    <property type="term" value="F:ATP binding"/>
    <property type="evidence" value="ECO:0007669"/>
    <property type="project" value="UniProtKB-KW"/>
</dbReference>
<evidence type="ECO:0000256" key="6">
    <source>
        <dbReference type="ARBA" id="ARBA00022840"/>
    </source>
</evidence>
<keyword evidence="6" id="KW-0067">ATP-binding</keyword>
<keyword evidence="3" id="KW-0808">Transferase</keyword>
<evidence type="ECO:0000256" key="8">
    <source>
        <dbReference type="ARBA" id="ARBA00048679"/>
    </source>
</evidence>
<evidence type="ECO:0000256" key="5">
    <source>
        <dbReference type="ARBA" id="ARBA00022777"/>
    </source>
</evidence>
<comment type="catalytic activity">
    <reaction evidence="7">
        <text>L-threonyl-[protein] + ATP = O-phospho-L-threonyl-[protein] + ADP + H(+)</text>
        <dbReference type="Rhea" id="RHEA:46608"/>
        <dbReference type="Rhea" id="RHEA-COMP:11060"/>
        <dbReference type="Rhea" id="RHEA-COMP:11605"/>
        <dbReference type="ChEBI" id="CHEBI:15378"/>
        <dbReference type="ChEBI" id="CHEBI:30013"/>
        <dbReference type="ChEBI" id="CHEBI:30616"/>
        <dbReference type="ChEBI" id="CHEBI:61977"/>
        <dbReference type="ChEBI" id="CHEBI:456216"/>
        <dbReference type="EC" id="2.7.11.1"/>
    </reaction>
</comment>
<keyword evidence="4" id="KW-0547">Nucleotide-binding</keyword>
<keyword evidence="5 10" id="KW-0418">Kinase</keyword>
<dbReference type="Proteomes" id="UP000324800">
    <property type="component" value="Unassembled WGS sequence"/>
</dbReference>
<comment type="caution">
    <text evidence="10">The sequence shown here is derived from an EMBL/GenBank/DDBJ whole genome shotgun (WGS) entry which is preliminary data.</text>
</comment>
<dbReference type="AlphaFoldDB" id="A0A5J4VDJ8"/>
<dbReference type="InterPro" id="IPR011009">
    <property type="entry name" value="Kinase-like_dom_sf"/>
</dbReference>
<evidence type="ECO:0000256" key="1">
    <source>
        <dbReference type="ARBA" id="ARBA00012513"/>
    </source>
</evidence>
<evidence type="ECO:0000256" key="7">
    <source>
        <dbReference type="ARBA" id="ARBA00047899"/>
    </source>
</evidence>
<evidence type="ECO:0000259" key="9">
    <source>
        <dbReference type="PROSITE" id="PS50011"/>
    </source>
</evidence>
<dbReference type="GO" id="GO:0004674">
    <property type="term" value="F:protein serine/threonine kinase activity"/>
    <property type="evidence" value="ECO:0007669"/>
    <property type="project" value="UniProtKB-KW"/>
</dbReference>
<evidence type="ECO:0000256" key="3">
    <source>
        <dbReference type="ARBA" id="ARBA00022679"/>
    </source>
</evidence>
<dbReference type="InterPro" id="IPR000719">
    <property type="entry name" value="Prot_kinase_dom"/>
</dbReference>
<dbReference type="Gene3D" id="1.10.510.10">
    <property type="entry name" value="Transferase(Phosphotransferase) domain 1"/>
    <property type="match status" value="1"/>
</dbReference>
<organism evidence="10 11">
    <name type="scientific">Streblomastix strix</name>
    <dbReference type="NCBI Taxonomy" id="222440"/>
    <lineage>
        <taxon>Eukaryota</taxon>
        <taxon>Metamonada</taxon>
        <taxon>Preaxostyla</taxon>
        <taxon>Oxymonadida</taxon>
        <taxon>Streblomastigidae</taxon>
        <taxon>Streblomastix</taxon>
    </lineage>
</organism>
<evidence type="ECO:0000256" key="4">
    <source>
        <dbReference type="ARBA" id="ARBA00022741"/>
    </source>
</evidence>